<feature type="chain" id="PRO_5020434739" evidence="2">
    <location>
        <begin position="19"/>
        <end position="177"/>
    </location>
</feature>
<evidence type="ECO:0000259" key="3">
    <source>
        <dbReference type="Pfam" id="PF14347"/>
    </source>
</evidence>
<feature type="region of interest" description="Disordered" evidence="1">
    <location>
        <begin position="21"/>
        <end position="51"/>
    </location>
</feature>
<name>A0A4R5Q8H0_9PROT</name>
<dbReference type="OrthoDB" id="531568at2"/>
<dbReference type="Proteomes" id="UP000295096">
    <property type="component" value="Unassembled WGS sequence"/>
</dbReference>
<feature type="signal peptide" evidence="2">
    <location>
        <begin position="1"/>
        <end position="18"/>
    </location>
</feature>
<dbReference type="InterPro" id="IPR025512">
    <property type="entry name" value="DUF4399"/>
</dbReference>
<feature type="compositionally biased region" description="Low complexity" evidence="1">
    <location>
        <begin position="21"/>
        <end position="35"/>
    </location>
</feature>
<gene>
    <name evidence="4" type="ORF">E2C06_28420</name>
</gene>
<keyword evidence="2" id="KW-0732">Signal</keyword>
<dbReference type="EMBL" id="SMSJ01000074">
    <property type="protein sequence ID" value="TDH59250.1"/>
    <property type="molecule type" value="Genomic_DNA"/>
</dbReference>
<evidence type="ECO:0000313" key="5">
    <source>
        <dbReference type="Proteomes" id="UP000295096"/>
    </source>
</evidence>
<dbReference type="Pfam" id="PF14347">
    <property type="entry name" value="DUF4399"/>
    <property type="match status" value="1"/>
</dbReference>
<evidence type="ECO:0000313" key="4">
    <source>
        <dbReference type="EMBL" id="TDH59250.1"/>
    </source>
</evidence>
<evidence type="ECO:0000256" key="1">
    <source>
        <dbReference type="SAM" id="MobiDB-lite"/>
    </source>
</evidence>
<protein>
    <submittedName>
        <fullName evidence="4">DUF4399 domain-containing protein</fullName>
    </submittedName>
</protein>
<reference evidence="4 5" key="1">
    <citation type="journal article" date="2016" name="J. Microbiol.">
        <title>Dankookia rubra gen. nov., sp. nov., an alphaproteobacterium isolated from sediment of a shallow stream.</title>
        <authorList>
            <person name="Kim W.H."/>
            <person name="Kim D.H."/>
            <person name="Kang K."/>
            <person name="Ahn T.Y."/>
        </authorList>
    </citation>
    <scope>NUCLEOTIDE SEQUENCE [LARGE SCALE GENOMIC DNA]</scope>
    <source>
        <strain evidence="4 5">JCM30602</strain>
    </source>
</reference>
<comment type="caution">
    <text evidence="4">The sequence shown here is derived from an EMBL/GenBank/DDBJ whole genome shotgun (WGS) entry which is preliminary data.</text>
</comment>
<proteinExistence type="predicted"/>
<sequence length="177" mass="18798">MIATRRLLLLGSAAAAAAAWPGRHGTAQGTQQGTQDHAHPAPAAPAPRQPAPRDAYVYIGWPQDKQTVVGTRFKVWFGTRNFGVAPAGVTKVNTGHHHLIIDAPLPPPAEPIPNDRNHLHFGLGQTETMLELPPGTHTLQLVMGDAEHVQHDPPVVSKRITIEVRAARAPAVAAAAP</sequence>
<dbReference type="AlphaFoldDB" id="A0A4R5Q8H0"/>
<organism evidence="4 5">
    <name type="scientific">Dankookia rubra</name>
    <dbReference type="NCBI Taxonomy" id="1442381"/>
    <lineage>
        <taxon>Bacteria</taxon>
        <taxon>Pseudomonadati</taxon>
        <taxon>Pseudomonadota</taxon>
        <taxon>Alphaproteobacteria</taxon>
        <taxon>Acetobacterales</taxon>
        <taxon>Roseomonadaceae</taxon>
        <taxon>Dankookia</taxon>
    </lineage>
</organism>
<dbReference type="RefSeq" id="WP_133291959.1">
    <property type="nucleotide sequence ID" value="NZ_SMSJ01000074.1"/>
</dbReference>
<accession>A0A4R5Q8H0</accession>
<evidence type="ECO:0000256" key="2">
    <source>
        <dbReference type="SAM" id="SignalP"/>
    </source>
</evidence>
<keyword evidence="5" id="KW-1185">Reference proteome</keyword>
<feature type="domain" description="DUF4399" evidence="3">
    <location>
        <begin position="75"/>
        <end position="165"/>
    </location>
</feature>